<sequence length="235" mass="25230">MLEPTAVLLAHADGSPVLTKFTPGSLGANDPFERQIAYVGADDIAAGVVQASGQFSVDDYPYSEMIVVHAGQVVLQSQDHSLQLNPGDSAVIARGTSIQIEAQPDSIWAFCADTQPVEACNIGLTPLPQRTLLSPSTPPGAEILLTPAPQCRSNNLFVEEATDLRIGVWDSTPYTRKARPHLLHELMHLLEGSVTLQVADGTHLTVNSGDTVFVPRGAPCAWNSSVYVRKFYVVK</sequence>
<dbReference type="PATRIC" id="fig|163011.3.peg.1451"/>
<dbReference type="InterPro" id="IPR008579">
    <property type="entry name" value="UGlyAH_Cupin_dom"/>
</dbReference>
<reference evidence="2 5" key="3">
    <citation type="submission" date="2019-09" db="EMBL/GenBank/DDBJ databases">
        <title>Draft genome sequences of 48 bacterial type strains from the CCUG.</title>
        <authorList>
            <person name="Tunovic T."/>
            <person name="Pineiro-Iglesias B."/>
            <person name="Unosson C."/>
            <person name="Inganas E."/>
            <person name="Ohlen M."/>
            <person name="Cardew S."/>
            <person name="Jensie-Markopoulos S."/>
            <person name="Salva-Serra F."/>
            <person name="Jaen-Luchoro D."/>
            <person name="Karlsson R."/>
            <person name="Svensson-Stadler L."/>
            <person name="Chun J."/>
            <person name="Moore E."/>
        </authorList>
    </citation>
    <scope>NUCLEOTIDE SEQUENCE [LARGE SCALE GENOMIC DNA]</scope>
    <source>
        <strain evidence="2 5">CCUG 51522</strain>
    </source>
</reference>
<evidence type="ECO:0000259" key="1">
    <source>
        <dbReference type="Pfam" id="PF05899"/>
    </source>
</evidence>
<dbReference type="PANTHER" id="PTHR40943">
    <property type="entry name" value="CYTOPLASMIC PROTEIN-RELATED"/>
    <property type="match status" value="1"/>
</dbReference>
<evidence type="ECO:0000313" key="2">
    <source>
        <dbReference type="EMBL" id="KAB0507435.1"/>
    </source>
</evidence>
<accession>A0A0J6KGL8</accession>
<evidence type="ECO:0000313" key="5">
    <source>
        <dbReference type="Proteomes" id="UP000434925"/>
    </source>
</evidence>
<protein>
    <submittedName>
        <fullName evidence="2">Cupin domain-containing protein</fullName>
    </submittedName>
    <submittedName>
        <fullName evidence="3">Predicted enzyme of the cupin superfamily</fullName>
    </submittedName>
</protein>
<reference evidence="3" key="1">
    <citation type="submission" date="2016-10" db="EMBL/GenBank/DDBJ databases">
        <authorList>
            <person name="de Groot N.N."/>
        </authorList>
    </citation>
    <scope>NUCLEOTIDE SEQUENCE [LARGE SCALE GENOMIC DNA]</scope>
    <source>
        <strain evidence="3">BS3782</strain>
    </source>
</reference>
<dbReference type="SUPFAM" id="SSF51182">
    <property type="entry name" value="RmlC-like cupins"/>
    <property type="match status" value="2"/>
</dbReference>
<dbReference type="InterPro" id="IPR011051">
    <property type="entry name" value="RmlC_Cupin_sf"/>
</dbReference>
<dbReference type="InterPro" id="IPR014710">
    <property type="entry name" value="RmlC-like_jellyroll"/>
</dbReference>
<name>A0A0J6KGL8_9PSED</name>
<reference evidence="4" key="2">
    <citation type="submission" date="2016-10" db="EMBL/GenBank/DDBJ databases">
        <authorList>
            <person name="Varghese N."/>
            <person name="Submissions S."/>
        </authorList>
    </citation>
    <scope>NUCLEOTIDE SEQUENCE [LARGE SCALE GENOMIC DNA]</scope>
    <source>
        <strain evidence="4">BS3782</strain>
    </source>
</reference>
<dbReference type="Pfam" id="PF05899">
    <property type="entry name" value="Cupin_3"/>
    <property type="match status" value="1"/>
</dbReference>
<organism evidence="3 4">
    <name type="scientific">Pseudomonas lini</name>
    <dbReference type="NCBI Taxonomy" id="163011"/>
    <lineage>
        <taxon>Bacteria</taxon>
        <taxon>Pseudomonadati</taxon>
        <taxon>Pseudomonadota</taxon>
        <taxon>Gammaproteobacteria</taxon>
        <taxon>Pseudomonadales</taxon>
        <taxon>Pseudomonadaceae</taxon>
        <taxon>Pseudomonas</taxon>
    </lineage>
</organism>
<dbReference type="Proteomes" id="UP000182814">
    <property type="component" value="Chromosome I"/>
</dbReference>
<dbReference type="AlphaFoldDB" id="A0A0J6KGL8"/>
<gene>
    <name evidence="2" type="ORF">F7R14_06235</name>
    <name evidence="3" type="ORF">SAMN04490191_3961</name>
</gene>
<dbReference type="RefSeq" id="WP_038983092.1">
    <property type="nucleotide sequence ID" value="NZ_JABTYG010000001.1"/>
</dbReference>
<proteinExistence type="predicted"/>
<dbReference type="EMBL" id="LT629746">
    <property type="protein sequence ID" value="SDT32853.1"/>
    <property type="molecule type" value="Genomic_DNA"/>
</dbReference>
<keyword evidence="4" id="KW-1185">Reference proteome</keyword>
<dbReference type="Proteomes" id="UP000434925">
    <property type="component" value="Unassembled WGS sequence"/>
</dbReference>
<dbReference type="EMBL" id="VZPO01000002">
    <property type="protein sequence ID" value="KAB0507435.1"/>
    <property type="molecule type" value="Genomic_DNA"/>
</dbReference>
<evidence type="ECO:0000313" key="4">
    <source>
        <dbReference type="Proteomes" id="UP000182814"/>
    </source>
</evidence>
<dbReference type="Gene3D" id="2.60.120.10">
    <property type="entry name" value="Jelly Rolls"/>
    <property type="match status" value="2"/>
</dbReference>
<dbReference type="PANTHER" id="PTHR40943:SF1">
    <property type="entry name" value="CYTOPLASMIC PROTEIN"/>
    <property type="match status" value="1"/>
</dbReference>
<feature type="domain" description="(S)-ureidoglycine aminohydrolase cupin" evidence="1">
    <location>
        <begin position="165"/>
        <end position="232"/>
    </location>
</feature>
<evidence type="ECO:0000313" key="3">
    <source>
        <dbReference type="EMBL" id="SDT32853.1"/>
    </source>
</evidence>